<reference evidence="1 2" key="1">
    <citation type="submission" date="2018-01" db="EMBL/GenBank/DDBJ databases">
        <title>Draft genome of the strawberry crown rot pathogen Phytophthora cactorum.</title>
        <authorList>
            <person name="Armitage A.D."/>
            <person name="Lysoe E."/>
            <person name="Nellist C.F."/>
            <person name="Harrison R.J."/>
            <person name="Brurberg M.B."/>
        </authorList>
    </citation>
    <scope>NUCLEOTIDE SEQUENCE [LARGE SCALE GENOMIC DNA]</scope>
    <source>
        <strain evidence="1 2">10300</strain>
    </source>
</reference>
<dbReference type="Proteomes" id="UP000251314">
    <property type="component" value="Unassembled WGS sequence"/>
</dbReference>
<dbReference type="AlphaFoldDB" id="A0A329RVB4"/>
<dbReference type="VEuPathDB" id="FungiDB:PC110_g16291"/>
<name>A0A329RVB4_9STRA</name>
<accession>A0A329RVB4</accession>
<dbReference type="EMBL" id="MJFZ01000574">
    <property type="protein sequence ID" value="RAW27302.1"/>
    <property type="molecule type" value="Genomic_DNA"/>
</dbReference>
<organism evidence="1 2">
    <name type="scientific">Phytophthora cactorum</name>
    <dbReference type="NCBI Taxonomy" id="29920"/>
    <lineage>
        <taxon>Eukaryota</taxon>
        <taxon>Sar</taxon>
        <taxon>Stramenopiles</taxon>
        <taxon>Oomycota</taxon>
        <taxon>Peronosporomycetes</taxon>
        <taxon>Peronosporales</taxon>
        <taxon>Peronosporaceae</taxon>
        <taxon>Phytophthora</taxon>
    </lineage>
</organism>
<comment type="caution">
    <text evidence="1">The sequence shown here is derived from an EMBL/GenBank/DDBJ whole genome shotgun (WGS) entry which is preliminary data.</text>
</comment>
<protein>
    <submittedName>
        <fullName evidence="1">Uncharacterized protein</fullName>
    </submittedName>
</protein>
<evidence type="ECO:0000313" key="2">
    <source>
        <dbReference type="Proteomes" id="UP000251314"/>
    </source>
</evidence>
<proteinExistence type="predicted"/>
<gene>
    <name evidence="1" type="ORF">PC110_g16291</name>
</gene>
<evidence type="ECO:0000313" key="1">
    <source>
        <dbReference type="EMBL" id="RAW27302.1"/>
    </source>
</evidence>
<dbReference type="OrthoDB" id="124887at2759"/>
<sequence>MQGQNWGLQLEFTWDFQHHTDRKSATGGVVMVAGIAVGWICKTQNCVALSTMEAKFVTASQTTAEMLGIIELL</sequence>
<keyword evidence="2" id="KW-1185">Reference proteome</keyword>